<proteinExistence type="predicted"/>
<keyword evidence="2 4" id="KW-0863">Zinc-finger</keyword>
<dbReference type="CDD" id="cd02334">
    <property type="entry name" value="ZZ_dystrophin"/>
    <property type="match status" value="1"/>
</dbReference>
<dbReference type="FunCoup" id="I3N2N0">
    <property type="interactions" value="420"/>
</dbReference>
<dbReference type="EMBL" id="AGTP01081186">
    <property type="status" value="NOT_ANNOTATED_CDS"/>
    <property type="molecule type" value="Genomic_DNA"/>
</dbReference>
<keyword evidence="1" id="KW-0479">Metal-binding</keyword>
<dbReference type="InterPro" id="IPR015154">
    <property type="entry name" value="EF-hand_dom_typ2"/>
</dbReference>
<dbReference type="InterPro" id="IPR000433">
    <property type="entry name" value="Znf_ZZ"/>
</dbReference>
<dbReference type="PANTHER" id="PTHR12268">
    <property type="entry name" value="E3 UBIQUITIN-PROTEIN LIGASE KCMF1"/>
    <property type="match status" value="1"/>
</dbReference>
<evidence type="ECO:0000256" key="4">
    <source>
        <dbReference type="PROSITE-ProRule" id="PRU00228"/>
    </source>
</evidence>
<feature type="domain" description="ZZ-type" evidence="6">
    <location>
        <begin position="213"/>
        <end position="269"/>
    </location>
</feature>
<dbReference type="Pfam" id="PF09068">
    <property type="entry name" value="EF-hand_2"/>
    <property type="match status" value="1"/>
</dbReference>
<sequence>SKKDTLNIENSMYRTAFKLRSVQTLCQLDLIDSSLIEQVLLHGRFWEARESSISVHQLLQALQDLFQRTREGKSGQVNPRASELTLRCDCHIKPSRLLPVAASLIALSGDTPLTKYRALFQLYAENNKGDHDSGARMTRKVLRSLLRDLQQIPTLVGESHTLCPVESAVRSCFQGVLSPGIKEEKFLSWIQSEPLILLWLPICHRLSATETVTHPVRCSVCRTIPIVGLRYRCLKCLNFDVCQVCVLSGLHSKFHQKTHPAIEHCVQRMSAMESTKLLLWTLRKNLLQGCCRRKEAMRKRWQLDQVNPEDMADHAQYNLTLVSIKNELWRIRESINALHRERRVLKQQFSQYKEKLQAFCTYQEEKNCSFETKIHALTTHQESLWTRLQQMGQDLQAMLQPLHPVSSHQNTMFRVDHFSAVKPLKRGDFSQMENVTENSSEREPLPNPAIVNGSQADAENALPNLESSETLLQSTRLQSYAQNIPKEILSSLPSCQEGLLQEDPQISPPEKNRPALVPAERKETANSKERNDDLEEEEVQELLLSCFLILGPQSSVNMDLYGKAEQVCRAFSALVDQITLLKGPQV</sequence>
<dbReference type="PANTHER" id="PTHR12268:SF18">
    <property type="entry name" value="DYSTROTELIN"/>
    <property type="match status" value="1"/>
</dbReference>
<dbReference type="InterPro" id="IPR011992">
    <property type="entry name" value="EF-hand-dom_pair"/>
</dbReference>
<evidence type="ECO:0000256" key="1">
    <source>
        <dbReference type="ARBA" id="ARBA00022723"/>
    </source>
</evidence>
<feature type="compositionally biased region" description="Basic and acidic residues" evidence="5">
    <location>
        <begin position="519"/>
        <end position="531"/>
    </location>
</feature>
<dbReference type="GO" id="GO:0099536">
    <property type="term" value="P:synaptic signaling"/>
    <property type="evidence" value="ECO:0007669"/>
    <property type="project" value="TreeGrafter"/>
</dbReference>
<evidence type="ECO:0000256" key="5">
    <source>
        <dbReference type="SAM" id="MobiDB-lite"/>
    </source>
</evidence>
<dbReference type="InterPro" id="IPR015153">
    <property type="entry name" value="EF-hand_dom_typ1"/>
</dbReference>
<reference evidence="7" key="2">
    <citation type="submission" date="2025-08" db="UniProtKB">
        <authorList>
            <consortium name="Ensembl"/>
        </authorList>
    </citation>
    <scope>IDENTIFICATION</scope>
</reference>
<dbReference type="Proteomes" id="UP000005215">
    <property type="component" value="Unassembled WGS sequence"/>
</dbReference>
<dbReference type="EMBL" id="AGTP01081183">
    <property type="status" value="NOT_ANNOTATED_CDS"/>
    <property type="molecule type" value="Genomic_DNA"/>
</dbReference>
<keyword evidence="8" id="KW-1185">Reference proteome</keyword>
<dbReference type="HOGENOM" id="CLU_027773_0_0_1"/>
<gene>
    <name evidence="7" type="primary">DYTN</name>
</gene>
<dbReference type="GO" id="GO:0005886">
    <property type="term" value="C:plasma membrane"/>
    <property type="evidence" value="ECO:0007669"/>
    <property type="project" value="TreeGrafter"/>
</dbReference>
<dbReference type="AlphaFoldDB" id="I3N2N0"/>
<organism evidence="7 8">
    <name type="scientific">Ictidomys tridecemlineatus</name>
    <name type="common">Thirteen-lined ground squirrel</name>
    <name type="synonym">Spermophilus tridecemlineatus</name>
    <dbReference type="NCBI Taxonomy" id="43179"/>
    <lineage>
        <taxon>Eukaryota</taxon>
        <taxon>Metazoa</taxon>
        <taxon>Chordata</taxon>
        <taxon>Craniata</taxon>
        <taxon>Vertebrata</taxon>
        <taxon>Euteleostomi</taxon>
        <taxon>Mammalia</taxon>
        <taxon>Eutheria</taxon>
        <taxon>Euarchontoglires</taxon>
        <taxon>Glires</taxon>
        <taxon>Rodentia</taxon>
        <taxon>Sciuromorpha</taxon>
        <taxon>Sciuridae</taxon>
        <taxon>Xerinae</taxon>
        <taxon>Marmotini</taxon>
        <taxon>Ictidomys</taxon>
    </lineage>
</organism>
<dbReference type="SUPFAM" id="SSF47473">
    <property type="entry name" value="EF-hand"/>
    <property type="match status" value="2"/>
</dbReference>
<name>I3N2N0_ICTTR</name>
<reference evidence="8" key="1">
    <citation type="submission" date="2011-11" db="EMBL/GenBank/DDBJ databases">
        <title>The Draft Genome of Spermophilus tridecemlineatus.</title>
        <authorList>
            <consortium name="The Broad Institute Genome Assembly &amp; Analysis Group"/>
            <consortium name="Computational R&amp;D Group"/>
            <consortium name="and Sequencing Platform"/>
            <person name="Di Palma F."/>
            <person name="Alfoldi J."/>
            <person name="Johnson J."/>
            <person name="Berlin A."/>
            <person name="Gnerre S."/>
            <person name="Jaffe D."/>
            <person name="MacCallum I."/>
            <person name="Young S."/>
            <person name="Walker B.J."/>
            <person name="Lindblad-Toh K."/>
        </authorList>
    </citation>
    <scope>NUCLEOTIDE SEQUENCE [LARGE SCALE GENOMIC DNA]</scope>
</reference>
<reference evidence="7" key="3">
    <citation type="submission" date="2025-09" db="UniProtKB">
        <authorList>
            <consortium name="Ensembl"/>
        </authorList>
    </citation>
    <scope>IDENTIFICATION</scope>
</reference>
<evidence type="ECO:0000313" key="7">
    <source>
        <dbReference type="Ensembl" id="ENSSTOP00000018626.2"/>
    </source>
</evidence>
<dbReference type="InParanoid" id="I3N2N0"/>
<feature type="region of interest" description="Disordered" evidence="5">
    <location>
        <begin position="500"/>
        <end position="534"/>
    </location>
</feature>
<evidence type="ECO:0000256" key="3">
    <source>
        <dbReference type="ARBA" id="ARBA00022833"/>
    </source>
</evidence>
<dbReference type="SMART" id="SM00291">
    <property type="entry name" value="ZnF_ZZ"/>
    <property type="match status" value="1"/>
</dbReference>
<dbReference type="GeneTree" id="ENSGT00940000162403"/>
<dbReference type="Pfam" id="PF00569">
    <property type="entry name" value="ZZ"/>
    <property type="match status" value="1"/>
</dbReference>
<evidence type="ECO:0000313" key="8">
    <source>
        <dbReference type="Proteomes" id="UP000005215"/>
    </source>
</evidence>
<dbReference type="Gene3D" id="3.30.60.90">
    <property type="match status" value="1"/>
</dbReference>
<dbReference type="PROSITE" id="PS01357">
    <property type="entry name" value="ZF_ZZ_1"/>
    <property type="match status" value="1"/>
</dbReference>
<protein>
    <submittedName>
        <fullName evidence="7">Dystrotelin</fullName>
    </submittedName>
</protein>
<dbReference type="SUPFAM" id="SSF57850">
    <property type="entry name" value="RING/U-box"/>
    <property type="match status" value="1"/>
</dbReference>
<dbReference type="GO" id="GO:0045202">
    <property type="term" value="C:synapse"/>
    <property type="evidence" value="ECO:0007669"/>
    <property type="project" value="GOC"/>
</dbReference>
<evidence type="ECO:0000259" key="6">
    <source>
        <dbReference type="PROSITE" id="PS50135"/>
    </source>
</evidence>
<dbReference type="PROSITE" id="PS50135">
    <property type="entry name" value="ZF_ZZ_2"/>
    <property type="match status" value="1"/>
</dbReference>
<dbReference type="EMBL" id="AGTP01081184">
    <property type="status" value="NOT_ANNOTATED_CDS"/>
    <property type="molecule type" value="Genomic_DNA"/>
</dbReference>
<dbReference type="EMBL" id="AGTP01081185">
    <property type="status" value="NOT_ANNOTATED_CDS"/>
    <property type="molecule type" value="Genomic_DNA"/>
</dbReference>
<dbReference type="GO" id="GO:0008270">
    <property type="term" value="F:zinc ion binding"/>
    <property type="evidence" value="ECO:0007669"/>
    <property type="project" value="UniProtKB-KW"/>
</dbReference>
<dbReference type="InterPro" id="IPR050774">
    <property type="entry name" value="KCMF1/Dystrophin"/>
</dbReference>
<accession>I3N2N0</accession>
<dbReference type="Gene3D" id="1.10.238.10">
    <property type="entry name" value="EF-hand"/>
    <property type="match status" value="1"/>
</dbReference>
<dbReference type="Pfam" id="PF09069">
    <property type="entry name" value="EF-hand_3"/>
    <property type="match status" value="1"/>
</dbReference>
<dbReference type="Ensembl" id="ENSSTOT00000026269.2">
    <property type="protein sequence ID" value="ENSSTOP00000018626.2"/>
    <property type="gene ID" value="ENSSTOG00000019822.2"/>
</dbReference>
<evidence type="ECO:0000256" key="2">
    <source>
        <dbReference type="ARBA" id="ARBA00022771"/>
    </source>
</evidence>
<dbReference type="InterPro" id="IPR043145">
    <property type="entry name" value="Znf_ZZ_sf"/>
</dbReference>
<keyword evidence="3" id="KW-0862">Zinc</keyword>
<dbReference type="STRING" id="43179.ENSSTOP00000018626"/>